<feature type="DNA-binding region" description="H-T-H motif" evidence="4">
    <location>
        <begin position="40"/>
        <end position="59"/>
    </location>
</feature>
<proteinExistence type="predicted"/>
<evidence type="ECO:0000259" key="5">
    <source>
        <dbReference type="PROSITE" id="PS50977"/>
    </source>
</evidence>
<evidence type="ECO:0000256" key="3">
    <source>
        <dbReference type="ARBA" id="ARBA00023163"/>
    </source>
</evidence>
<dbReference type="PANTHER" id="PTHR30055:SF234">
    <property type="entry name" value="HTH-TYPE TRANSCRIPTIONAL REGULATOR BETI"/>
    <property type="match status" value="1"/>
</dbReference>
<name>A0ABT0RX17_9SPHN</name>
<dbReference type="Proteomes" id="UP001203410">
    <property type="component" value="Unassembled WGS sequence"/>
</dbReference>
<gene>
    <name evidence="6" type="ORF">LZ496_12375</name>
</gene>
<keyword evidence="7" id="KW-1185">Reference proteome</keyword>
<evidence type="ECO:0000313" key="7">
    <source>
        <dbReference type="Proteomes" id="UP001203410"/>
    </source>
</evidence>
<dbReference type="PROSITE" id="PS50977">
    <property type="entry name" value="HTH_TETR_2"/>
    <property type="match status" value="1"/>
</dbReference>
<dbReference type="InterPro" id="IPR009057">
    <property type="entry name" value="Homeodomain-like_sf"/>
</dbReference>
<protein>
    <submittedName>
        <fullName evidence="6">TetR/AcrR family transcriptional regulator</fullName>
    </submittedName>
</protein>
<dbReference type="Gene3D" id="1.10.357.10">
    <property type="entry name" value="Tetracycline Repressor, domain 2"/>
    <property type="match status" value="1"/>
</dbReference>
<evidence type="ECO:0000256" key="2">
    <source>
        <dbReference type="ARBA" id="ARBA00023125"/>
    </source>
</evidence>
<keyword evidence="1" id="KW-0805">Transcription regulation</keyword>
<evidence type="ECO:0000256" key="1">
    <source>
        <dbReference type="ARBA" id="ARBA00023015"/>
    </source>
</evidence>
<accession>A0ABT0RX17</accession>
<dbReference type="SUPFAM" id="SSF46689">
    <property type="entry name" value="Homeodomain-like"/>
    <property type="match status" value="1"/>
</dbReference>
<keyword evidence="3" id="KW-0804">Transcription</keyword>
<organism evidence="6 7">
    <name type="scientific">Sphingomonas caseinilyticus</name>
    <dbReference type="NCBI Taxonomy" id="2908205"/>
    <lineage>
        <taxon>Bacteria</taxon>
        <taxon>Pseudomonadati</taxon>
        <taxon>Pseudomonadota</taxon>
        <taxon>Alphaproteobacteria</taxon>
        <taxon>Sphingomonadales</taxon>
        <taxon>Sphingomonadaceae</taxon>
        <taxon>Sphingomonas</taxon>
    </lineage>
</organism>
<feature type="domain" description="HTH tetR-type" evidence="5">
    <location>
        <begin position="18"/>
        <end position="77"/>
    </location>
</feature>
<dbReference type="InterPro" id="IPR050109">
    <property type="entry name" value="HTH-type_TetR-like_transc_reg"/>
</dbReference>
<dbReference type="EMBL" id="JAMGBA010000003">
    <property type="protein sequence ID" value="MCL6699575.1"/>
    <property type="molecule type" value="Genomic_DNA"/>
</dbReference>
<reference evidence="6 7" key="1">
    <citation type="submission" date="2022-05" db="EMBL/GenBank/DDBJ databases">
        <authorList>
            <person name="Jo J.-H."/>
            <person name="Im W.-T."/>
        </authorList>
    </citation>
    <scope>NUCLEOTIDE SEQUENCE [LARGE SCALE GENOMIC DNA]</scope>
    <source>
        <strain evidence="6 7">NSE70-1</strain>
    </source>
</reference>
<evidence type="ECO:0000256" key="4">
    <source>
        <dbReference type="PROSITE-ProRule" id="PRU00335"/>
    </source>
</evidence>
<evidence type="ECO:0000313" key="6">
    <source>
        <dbReference type="EMBL" id="MCL6699575.1"/>
    </source>
</evidence>
<dbReference type="InterPro" id="IPR001647">
    <property type="entry name" value="HTH_TetR"/>
</dbReference>
<dbReference type="RefSeq" id="WP_249905030.1">
    <property type="nucleotide sequence ID" value="NZ_JAMGBA010000003.1"/>
</dbReference>
<dbReference type="Pfam" id="PF00440">
    <property type="entry name" value="TetR_N"/>
    <property type="match status" value="1"/>
</dbReference>
<sequence>MPADLGPEKARKPRADAERNRQKLLNAARAAFTAQGGLVSMEEVARTAGVGIGTLYRHFPTRDGLLVEVYRGEIARLCQEAELLAATKTPLEALRAWLLLFVDHLADNIVLGDAVKATAGESKADATAQLLTALDILMDNPIAVGAMPDPGVESLDLLRALYGVATASPSSNWVGAARRMVDILIAGMDSRETSPNSA</sequence>
<dbReference type="PANTHER" id="PTHR30055">
    <property type="entry name" value="HTH-TYPE TRANSCRIPTIONAL REGULATOR RUTR"/>
    <property type="match status" value="1"/>
</dbReference>
<dbReference type="PRINTS" id="PR00455">
    <property type="entry name" value="HTHTETR"/>
</dbReference>
<comment type="caution">
    <text evidence="6">The sequence shown here is derived from an EMBL/GenBank/DDBJ whole genome shotgun (WGS) entry which is preliminary data.</text>
</comment>
<keyword evidence="2 4" id="KW-0238">DNA-binding</keyword>